<evidence type="ECO:0000256" key="11">
    <source>
        <dbReference type="SAM" id="MobiDB-lite"/>
    </source>
</evidence>
<dbReference type="Gene3D" id="3.30.70.80">
    <property type="entry name" value="Peptidase S8 propeptide/proteinase inhibitor I9"/>
    <property type="match status" value="1"/>
</dbReference>
<feature type="region of interest" description="Disordered" evidence="11">
    <location>
        <begin position="215"/>
        <end position="235"/>
    </location>
</feature>
<keyword evidence="6 9" id="KW-0378">Hydrolase</keyword>
<keyword evidence="17" id="KW-1185">Reference proteome</keyword>
<dbReference type="Pfam" id="PF05922">
    <property type="entry name" value="Inhibitor_I9"/>
    <property type="match status" value="1"/>
</dbReference>
<evidence type="ECO:0000313" key="17">
    <source>
        <dbReference type="Proteomes" id="UP000028091"/>
    </source>
</evidence>
<sequence length="808" mass="86405">MKKGISRSSVLLFSTIFILSTFFSGQQAAAAPSNKKMELEKAEVFGEINVNSRKQTTVIVELKEKSLVEAKQEGEAQTKASLKKSRTKVKKAALKEVDKASVRQEYEKVFSGFSMKLPANEIPKLLAVDGVKAVYPDVTYKTDEVKKESVQLPNEDVSPLMDKSAPFIGAPKAWDAGYSGKGVKVAVIDTGVDYTHPDLKGNFGLYKGYDFVDNDYSPQETPKGDPRGESTDHGTHVAGTIAANGQIKGVAKDATLLAYRVLGPGGSGTTENVLAGIDRAVTDGADVMNLSLGNSVNNPDYATSIALDWAMSEGVVAVTSNGNSGPNSWTVGSPGTSRDAISVGATQLPYSLYNVKFPNYSTAKIMGYYQESDLKALDQKQVTLVPAGIGDEKAFENIDVKGKVAVIERGAIAFVDKVDNAKAAGAIGVVMYNNTDGEIPVDVPGLALPTIKLSKAEGTALVKAIEAGNNTTTFSIQFVKELSEQVADFSSRGPVVDTWMIKPDLSAPGVSIVSTIPTHDPSQPYGYGSKQGTSMASPHVAGVAAIIKQAKPSYSTEQIKALMMNTSEKLYDANGSPFPHNTQGTGSVRIIESLQASSIVSDASYSYGTFLKEKGVQIKTKKFKVENLSKAPKTYTIDYKFDGSGISTNGTKKITVKGNSTGSFTSAVQVNYAKTKKGTHQGSITIRENGKKVTEIPTLLIVKEPDYPRVTSVSVEPDNRAGSYVISSYLPGGAENLAFLVYSTDGEYLGEAGVYQHVDKGEQRLKWNGTINQGQKLEAGEYTMVAYASLKGKSDTVQTKEPFDIYPE</sequence>
<dbReference type="InterPro" id="IPR022398">
    <property type="entry name" value="Peptidase_S8_His-AS"/>
</dbReference>
<dbReference type="SUPFAM" id="SSF52743">
    <property type="entry name" value="Subtilisin-like"/>
    <property type="match status" value="1"/>
</dbReference>
<dbReference type="InterPro" id="IPR046450">
    <property type="entry name" value="PA_dom_sf"/>
</dbReference>
<dbReference type="InterPro" id="IPR050131">
    <property type="entry name" value="Peptidase_S8_subtilisin-like"/>
</dbReference>
<feature type="active site" description="Charge relay system" evidence="8 9">
    <location>
        <position position="534"/>
    </location>
</feature>
<dbReference type="OrthoDB" id="9798386at2"/>
<evidence type="ECO:0000259" key="15">
    <source>
        <dbReference type="Pfam" id="PF05922"/>
    </source>
</evidence>
<feature type="domain" description="Inhibitor I9" evidence="15">
    <location>
        <begin position="57"/>
        <end position="142"/>
    </location>
</feature>
<dbReference type="InterPro" id="IPR015500">
    <property type="entry name" value="Peptidase_S8_subtilisin-rel"/>
</dbReference>
<evidence type="ECO:0000259" key="13">
    <source>
        <dbReference type="Pfam" id="PF00082"/>
    </source>
</evidence>
<evidence type="ECO:0000313" key="16">
    <source>
        <dbReference type="EMBL" id="KEP26293.1"/>
    </source>
</evidence>
<dbReference type="AlphaFoldDB" id="A0A081LAL7"/>
<evidence type="ECO:0000256" key="1">
    <source>
        <dbReference type="ARBA" id="ARBA00011073"/>
    </source>
</evidence>
<dbReference type="InterPro" id="IPR003137">
    <property type="entry name" value="PA_domain"/>
</dbReference>
<keyword evidence="7 9" id="KW-0720">Serine protease</keyword>
<accession>A0A081LAL7</accession>
<keyword evidence="2" id="KW-0134">Cell wall</keyword>
<dbReference type="Gene3D" id="3.50.30.30">
    <property type="match status" value="1"/>
</dbReference>
<evidence type="ECO:0000256" key="2">
    <source>
        <dbReference type="ARBA" id="ARBA00022512"/>
    </source>
</evidence>
<name>A0A081LAL7_9BACI</name>
<feature type="domain" description="PA" evidence="14">
    <location>
        <begin position="384"/>
        <end position="461"/>
    </location>
</feature>
<feature type="active site" description="Charge relay system" evidence="8 9">
    <location>
        <position position="189"/>
    </location>
</feature>
<dbReference type="Gene3D" id="2.60.40.4070">
    <property type="match status" value="1"/>
</dbReference>
<evidence type="ECO:0000259" key="14">
    <source>
        <dbReference type="Pfam" id="PF02225"/>
    </source>
</evidence>
<dbReference type="Gene3D" id="3.40.50.200">
    <property type="entry name" value="Peptidase S8/S53 domain"/>
    <property type="match status" value="1"/>
</dbReference>
<dbReference type="PROSITE" id="PS00138">
    <property type="entry name" value="SUBTILASE_SER"/>
    <property type="match status" value="1"/>
</dbReference>
<evidence type="ECO:0000256" key="5">
    <source>
        <dbReference type="ARBA" id="ARBA00022729"/>
    </source>
</evidence>
<evidence type="ECO:0000256" key="12">
    <source>
        <dbReference type="SAM" id="SignalP"/>
    </source>
</evidence>
<feature type="domain" description="Peptidase S8/S53" evidence="13">
    <location>
        <begin position="180"/>
        <end position="586"/>
    </location>
</feature>
<dbReference type="PANTHER" id="PTHR43806:SF65">
    <property type="entry name" value="SERINE PROTEASE APRX"/>
    <property type="match status" value="1"/>
</dbReference>
<dbReference type="MEROPS" id="S08.114"/>
<comment type="similarity">
    <text evidence="1 9 10">Belongs to the peptidase S8 family.</text>
</comment>
<dbReference type="PROSITE" id="PS00137">
    <property type="entry name" value="SUBTILASE_HIS"/>
    <property type="match status" value="1"/>
</dbReference>
<feature type="active site" description="Charge relay system" evidence="8 9">
    <location>
        <position position="233"/>
    </location>
</feature>
<evidence type="ECO:0000256" key="6">
    <source>
        <dbReference type="ARBA" id="ARBA00022801"/>
    </source>
</evidence>
<comment type="caution">
    <text evidence="16">The sequence shown here is derived from an EMBL/GenBank/DDBJ whole genome shotgun (WGS) entry which is preliminary data.</text>
</comment>
<dbReference type="InterPro" id="IPR010259">
    <property type="entry name" value="S8pro/Inhibitor_I9"/>
</dbReference>
<dbReference type="RefSeq" id="WP_034321989.1">
    <property type="nucleotide sequence ID" value="NZ_JOTP01000011.1"/>
</dbReference>
<dbReference type="Proteomes" id="UP000028091">
    <property type="component" value="Unassembled WGS sequence"/>
</dbReference>
<dbReference type="GO" id="GO:0004252">
    <property type="term" value="F:serine-type endopeptidase activity"/>
    <property type="evidence" value="ECO:0007669"/>
    <property type="project" value="UniProtKB-UniRule"/>
</dbReference>
<dbReference type="EMBL" id="JOTP01000011">
    <property type="protein sequence ID" value="KEP26293.1"/>
    <property type="molecule type" value="Genomic_DNA"/>
</dbReference>
<dbReference type="CDD" id="cd07474">
    <property type="entry name" value="Peptidases_S8_subtilisin_Vpr-like"/>
    <property type="match status" value="1"/>
</dbReference>
<dbReference type="InterPro" id="IPR037045">
    <property type="entry name" value="S8pro/Inhibitor_I9_sf"/>
</dbReference>
<feature type="chain" id="PRO_5038969067" evidence="12">
    <location>
        <begin position="30"/>
        <end position="808"/>
    </location>
</feature>
<dbReference type="InterPro" id="IPR000209">
    <property type="entry name" value="Peptidase_S8/S53_dom"/>
</dbReference>
<dbReference type="InterPro" id="IPR036852">
    <property type="entry name" value="Peptidase_S8/S53_dom_sf"/>
</dbReference>
<protein>
    <submittedName>
        <fullName evidence="16">Peptidase S8</fullName>
    </submittedName>
</protein>
<dbReference type="InterPro" id="IPR034213">
    <property type="entry name" value="S8_Vpr-like"/>
</dbReference>
<reference evidence="16 17" key="1">
    <citation type="submission" date="2012-09" db="EMBL/GenBank/DDBJ databases">
        <title>Genome Sequence of Bacillus sp. DW5-4.</title>
        <authorList>
            <person name="Lai Q."/>
            <person name="Liu Y."/>
            <person name="Shao Z."/>
        </authorList>
    </citation>
    <scope>NUCLEOTIDE SEQUENCE [LARGE SCALE GENOMIC DNA]</scope>
    <source>
        <strain evidence="16 17">DW5-4</strain>
    </source>
</reference>
<feature type="signal peptide" evidence="12">
    <location>
        <begin position="1"/>
        <end position="29"/>
    </location>
</feature>
<dbReference type="PANTHER" id="PTHR43806">
    <property type="entry name" value="PEPTIDASE S8"/>
    <property type="match status" value="1"/>
</dbReference>
<dbReference type="eggNOG" id="COG1404">
    <property type="taxonomic scope" value="Bacteria"/>
</dbReference>
<evidence type="ECO:0000256" key="8">
    <source>
        <dbReference type="PIRSR" id="PIRSR615500-1"/>
    </source>
</evidence>
<evidence type="ECO:0000256" key="4">
    <source>
        <dbReference type="ARBA" id="ARBA00022670"/>
    </source>
</evidence>
<organism evidence="16 17">
    <name type="scientific">Bacillus zhangzhouensis</name>
    <dbReference type="NCBI Taxonomy" id="1178540"/>
    <lineage>
        <taxon>Bacteria</taxon>
        <taxon>Bacillati</taxon>
        <taxon>Bacillota</taxon>
        <taxon>Bacilli</taxon>
        <taxon>Bacillales</taxon>
        <taxon>Bacillaceae</taxon>
        <taxon>Bacillus</taxon>
    </lineage>
</organism>
<evidence type="ECO:0000256" key="10">
    <source>
        <dbReference type="RuleBase" id="RU003355"/>
    </source>
</evidence>
<dbReference type="Pfam" id="PF00082">
    <property type="entry name" value="Peptidase_S8"/>
    <property type="match status" value="1"/>
</dbReference>
<evidence type="ECO:0000256" key="7">
    <source>
        <dbReference type="ARBA" id="ARBA00022825"/>
    </source>
</evidence>
<proteinExistence type="inferred from homology"/>
<dbReference type="SUPFAM" id="SSF52025">
    <property type="entry name" value="PA domain"/>
    <property type="match status" value="1"/>
</dbReference>
<dbReference type="PRINTS" id="PR00723">
    <property type="entry name" value="SUBTILISIN"/>
</dbReference>
<dbReference type="PROSITE" id="PS00136">
    <property type="entry name" value="SUBTILASE_ASP"/>
    <property type="match status" value="1"/>
</dbReference>
<dbReference type="CDD" id="cd02133">
    <property type="entry name" value="PA_C5a_like"/>
    <property type="match status" value="1"/>
</dbReference>
<dbReference type="Pfam" id="PF02225">
    <property type="entry name" value="PA"/>
    <property type="match status" value="1"/>
</dbReference>
<evidence type="ECO:0000256" key="9">
    <source>
        <dbReference type="PROSITE-ProRule" id="PRU01240"/>
    </source>
</evidence>
<keyword evidence="3" id="KW-0964">Secreted</keyword>
<dbReference type="InterPro" id="IPR023828">
    <property type="entry name" value="Peptidase_S8_Ser-AS"/>
</dbReference>
<keyword evidence="5 12" id="KW-0732">Signal</keyword>
<dbReference type="InterPro" id="IPR023827">
    <property type="entry name" value="Peptidase_S8_Asp-AS"/>
</dbReference>
<dbReference type="GO" id="GO:0006508">
    <property type="term" value="P:proteolysis"/>
    <property type="evidence" value="ECO:0007669"/>
    <property type="project" value="UniProtKB-KW"/>
</dbReference>
<gene>
    <name evidence="16" type="ORF">BA70_03280</name>
</gene>
<feature type="compositionally biased region" description="Basic and acidic residues" evidence="11">
    <location>
        <begin position="222"/>
        <end position="235"/>
    </location>
</feature>
<keyword evidence="4 9" id="KW-0645">Protease</keyword>
<dbReference type="PROSITE" id="PS51892">
    <property type="entry name" value="SUBTILASE"/>
    <property type="match status" value="1"/>
</dbReference>
<evidence type="ECO:0000256" key="3">
    <source>
        <dbReference type="ARBA" id="ARBA00022525"/>
    </source>
</evidence>